<evidence type="ECO:0000259" key="4">
    <source>
        <dbReference type="Pfam" id="PF00501"/>
    </source>
</evidence>
<dbReference type="GO" id="GO:0004467">
    <property type="term" value="F:long-chain fatty acid-CoA ligase activity"/>
    <property type="evidence" value="ECO:0007669"/>
    <property type="project" value="UniProtKB-EC"/>
</dbReference>
<dbReference type="GO" id="GO:0016020">
    <property type="term" value="C:membrane"/>
    <property type="evidence" value="ECO:0007669"/>
    <property type="project" value="TreeGrafter"/>
</dbReference>
<dbReference type="EMBL" id="JALEMU010000067">
    <property type="protein sequence ID" value="MCI5755501.1"/>
    <property type="molecule type" value="Genomic_DNA"/>
</dbReference>
<dbReference type="Gene3D" id="3.40.50.12780">
    <property type="entry name" value="N-terminal domain of ligase-like"/>
    <property type="match status" value="1"/>
</dbReference>
<evidence type="ECO:0000256" key="1">
    <source>
        <dbReference type="ARBA" id="ARBA00022741"/>
    </source>
</evidence>
<dbReference type="Pfam" id="PF23562">
    <property type="entry name" value="AMP-binding_C_3"/>
    <property type="match status" value="1"/>
</dbReference>
<keyword evidence="1" id="KW-0547">Nucleotide-binding</keyword>
<dbReference type="InterPro" id="IPR042099">
    <property type="entry name" value="ANL_N_sf"/>
</dbReference>
<dbReference type="PROSITE" id="PS00455">
    <property type="entry name" value="AMP_BINDING"/>
    <property type="match status" value="1"/>
</dbReference>
<organism evidence="5 6">
    <name type="scientific">Candidatus Colimorpha enterica</name>
    <dbReference type="NCBI Taxonomy" id="3083063"/>
    <lineage>
        <taxon>Bacteria</taxon>
        <taxon>Pseudomonadati</taxon>
        <taxon>Bacteroidota</taxon>
        <taxon>Bacteroidia</taxon>
        <taxon>Bacteroidales</taxon>
        <taxon>Candidatus Colimorpha</taxon>
    </lineage>
</organism>
<dbReference type="InterPro" id="IPR000873">
    <property type="entry name" value="AMP-dep_synth/lig_dom"/>
</dbReference>
<proteinExistence type="predicted"/>
<protein>
    <submittedName>
        <fullName evidence="5">AMP-binding protein</fullName>
    </submittedName>
</protein>
<feature type="domain" description="AMP-dependent synthetase/ligase" evidence="4">
    <location>
        <begin position="24"/>
        <end position="422"/>
    </location>
</feature>
<dbReference type="PANTHER" id="PTHR43272">
    <property type="entry name" value="LONG-CHAIN-FATTY-ACID--COA LIGASE"/>
    <property type="match status" value="1"/>
</dbReference>
<dbReference type="PANTHER" id="PTHR43272:SF33">
    <property type="entry name" value="AMP-BINDING DOMAIN-CONTAINING PROTEIN-RELATED"/>
    <property type="match status" value="1"/>
</dbReference>
<accession>A0AAE3FFP3</accession>
<name>A0AAE3FFP3_9BACT</name>
<dbReference type="SUPFAM" id="SSF56801">
    <property type="entry name" value="Acetyl-CoA synthetase-like"/>
    <property type="match status" value="1"/>
</dbReference>
<evidence type="ECO:0000313" key="6">
    <source>
        <dbReference type="Proteomes" id="UP001139365"/>
    </source>
</evidence>
<gene>
    <name evidence="5" type="ORF">MR241_04315</name>
</gene>
<dbReference type="AlphaFoldDB" id="A0AAE3FFP3"/>
<evidence type="ECO:0000256" key="3">
    <source>
        <dbReference type="ARBA" id="ARBA00024484"/>
    </source>
</evidence>
<comment type="catalytic activity">
    <reaction evidence="3">
        <text>a long-chain fatty acid + ATP + CoA = a long-chain fatty acyl-CoA + AMP + diphosphate</text>
        <dbReference type="Rhea" id="RHEA:15421"/>
        <dbReference type="ChEBI" id="CHEBI:30616"/>
        <dbReference type="ChEBI" id="CHEBI:33019"/>
        <dbReference type="ChEBI" id="CHEBI:57287"/>
        <dbReference type="ChEBI" id="CHEBI:57560"/>
        <dbReference type="ChEBI" id="CHEBI:83139"/>
        <dbReference type="ChEBI" id="CHEBI:456215"/>
        <dbReference type="EC" id="6.2.1.3"/>
    </reaction>
    <physiologicalReaction direction="left-to-right" evidence="3">
        <dbReference type="Rhea" id="RHEA:15422"/>
    </physiologicalReaction>
</comment>
<sequence>MKKNVERQIPKTVTDLLQLVRTGAECFGEKDIYVYQENKQEKHLSYRENYERVLWFGTALCHYDLAGKKIAVVGDTHPSYMTAFFATIASNSTIVPLDKDLNDDALIDFMNIAEVSAVIYTASFNRRLINYADRLPAVKYFIPIIDEGEDCAKDNVIAFNELLEIGRMLYEGGNTAFTDIEPDLDHLAAILFTSGTTGTSKGVMLTHRNFVAATNGSDQSMTQFNRKNVFVDCLPMNHSYEITCGQLAIQNLGATMVINDSIKNVLRNFVKYKPNALMLVPLYVETMYKKIWSEIDKKGMKKKVRTAMKISDALLKVGIDMREKFFSQITGALGGNLKIIVVGGAPMRPEIISDFRSFGIYILEGYGITECSPLVAVNRLGSERPHSVGPAVECCQVRIDKQPGEETGEIVVKGENVMVGYYNNPEATAAVFTDDGWFKTGDIGYMDKDGYIYITGRKKNVIILSNGKNVFPEEIEEHLSDRSDVIGESVVLGRPNASGETVITAVIYPNPDFSKDKTKEEVEAAVRAAVTEVNKSLPVYKQVRDTELRDTEFEKTTTRKIKRFLVR</sequence>
<dbReference type="InterPro" id="IPR020845">
    <property type="entry name" value="AMP-binding_CS"/>
</dbReference>
<evidence type="ECO:0000313" key="5">
    <source>
        <dbReference type="EMBL" id="MCI5755501.1"/>
    </source>
</evidence>
<dbReference type="Gene3D" id="3.30.300.30">
    <property type="match status" value="1"/>
</dbReference>
<comment type="caution">
    <text evidence="5">The sequence shown here is derived from an EMBL/GenBank/DDBJ whole genome shotgun (WGS) entry which is preliminary data.</text>
</comment>
<reference evidence="5 6" key="1">
    <citation type="submission" date="2022-03" db="EMBL/GenBank/DDBJ databases">
        <title>Metagenome-assembled genomes from swine fecal metagenomes.</title>
        <authorList>
            <person name="Holman D.B."/>
            <person name="Kommadath A."/>
        </authorList>
    </citation>
    <scope>NUCLEOTIDE SEQUENCE [LARGE SCALE GENOMIC DNA]</scope>
    <source>
        <strain evidence="5">SUG147</strain>
    </source>
</reference>
<dbReference type="Proteomes" id="UP001139365">
    <property type="component" value="Unassembled WGS sequence"/>
</dbReference>
<keyword evidence="2" id="KW-0067">ATP-binding</keyword>
<dbReference type="GO" id="GO:0005524">
    <property type="term" value="F:ATP binding"/>
    <property type="evidence" value="ECO:0007669"/>
    <property type="project" value="UniProtKB-KW"/>
</dbReference>
<evidence type="ECO:0000256" key="2">
    <source>
        <dbReference type="ARBA" id="ARBA00022840"/>
    </source>
</evidence>
<dbReference type="InterPro" id="IPR045851">
    <property type="entry name" value="AMP-bd_C_sf"/>
</dbReference>
<dbReference type="Pfam" id="PF00501">
    <property type="entry name" value="AMP-binding"/>
    <property type="match status" value="1"/>
</dbReference>